<evidence type="ECO:0000313" key="15">
    <source>
        <dbReference type="EMBL" id="MBO0351857.1"/>
    </source>
</evidence>
<organism evidence="15 16">
    <name type="scientific">Phormidium pseudopriestleyi FRX01</name>
    <dbReference type="NCBI Taxonomy" id="1759528"/>
    <lineage>
        <taxon>Bacteria</taxon>
        <taxon>Bacillati</taxon>
        <taxon>Cyanobacteriota</taxon>
        <taxon>Cyanophyceae</taxon>
        <taxon>Oscillatoriophycideae</taxon>
        <taxon>Oscillatoriales</taxon>
        <taxon>Oscillatoriaceae</taxon>
        <taxon>Phormidium</taxon>
    </lineage>
</organism>
<proteinExistence type="inferred from homology"/>
<dbReference type="Pfam" id="PF02769">
    <property type="entry name" value="AIRS_C"/>
    <property type="match status" value="1"/>
</dbReference>
<dbReference type="InterPro" id="IPR004733">
    <property type="entry name" value="PurM_cligase"/>
</dbReference>
<dbReference type="SUPFAM" id="SSF55326">
    <property type="entry name" value="PurM N-terminal domain-like"/>
    <property type="match status" value="1"/>
</dbReference>
<dbReference type="CDD" id="cd02196">
    <property type="entry name" value="PurM"/>
    <property type="match status" value="1"/>
</dbReference>
<dbReference type="EC" id="6.3.3.1" evidence="3 12"/>
<evidence type="ECO:0000256" key="9">
    <source>
        <dbReference type="ARBA" id="ARBA00032931"/>
    </source>
</evidence>
<dbReference type="InterPro" id="IPR010918">
    <property type="entry name" value="PurM-like_C_dom"/>
</dbReference>
<comment type="similarity">
    <text evidence="2 12">Belongs to the AIR synthase family.</text>
</comment>
<evidence type="ECO:0000256" key="10">
    <source>
        <dbReference type="ARBA" id="ARBA00033093"/>
    </source>
</evidence>
<keyword evidence="6 12" id="KW-0547">Nucleotide-binding</keyword>
<keyword evidence="7 12" id="KW-0067">ATP-binding</keyword>
<evidence type="ECO:0000256" key="11">
    <source>
        <dbReference type="ARBA" id="ARBA00049057"/>
    </source>
</evidence>
<protein>
    <recommendedName>
        <fullName evidence="4 12">Phosphoribosylformylglycinamidine cyclo-ligase</fullName>
        <ecNumber evidence="3 12">6.3.3.1</ecNumber>
    </recommendedName>
    <alternativeName>
        <fullName evidence="9 12">AIR synthase</fullName>
    </alternativeName>
    <alternativeName>
        <fullName evidence="10 12">AIRS</fullName>
    </alternativeName>
    <alternativeName>
        <fullName evidence="8 12">Phosphoribosyl-aminoimidazole synthetase</fullName>
    </alternativeName>
</protein>
<comment type="subcellular location">
    <subcellularLocation>
        <location evidence="12">Cytoplasm</location>
    </subcellularLocation>
</comment>
<dbReference type="Gene3D" id="3.90.650.10">
    <property type="entry name" value="PurM-like C-terminal domain"/>
    <property type="match status" value="1"/>
</dbReference>
<reference evidence="15 16" key="1">
    <citation type="submission" date="2021-03" db="EMBL/GenBank/DDBJ databases">
        <title>Metabolic Capacity of the Antarctic Cyanobacterium Phormidium pseudopriestleyi that Sustains Oxygenic Photosynthesis in the Presence of Hydrogen Sulfide.</title>
        <authorList>
            <person name="Lumian J.E."/>
            <person name="Jungblut A.D."/>
            <person name="Dillon M.L."/>
            <person name="Hawes I."/>
            <person name="Doran P.T."/>
            <person name="Mackey T.J."/>
            <person name="Dick G.J."/>
            <person name="Grettenberger C.L."/>
            <person name="Sumner D.Y."/>
        </authorList>
    </citation>
    <scope>NUCLEOTIDE SEQUENCE [LARGE SCALE GENOMIC DNA]</scope>
    <source>
        <strain evidence="15 16">FRX01</strain>
    </source>
</reference>
<comment type="catalytic activity">
    <reaction evidence="11 12">
        <text>2-formamido-N(1)-(5-O-phospho-beta-D-ribosyl)acetamidine + ATP = 5-amino-1-(5-phospho-beta-D-ribosyl)imidazole + ADP + phosphate + H(+)</text>
        <dbReference type="Rhea" id="RHEA:23032"/>
        <dbReference type="ChEBI" id="CHEBI:15378"/>
        <dbReference type="ChEBI" id="CHEBI:30616"/>
        <dbReference type="ChEBI" id="CHEBI:43474"/>
        <dbReference type="ChEBI" id="CHEBI:137981"/>
        <dbReference type="ChEBI" id="CHEBI:147287"/>
        <dbReference type="ChEBI" id="CHEBI:456216"/>
        <dbReference type="EC" id="6.3.3.1"/>
    </reaction>
</comment>
<evidence type="ECO:0000256" key="1">
    <source>
        <dbReference type="ARBA" id="ARBA00004686"/>
    </source>
</evidence>
<dbReference type="InterPro" id="IPR016188">
    <property type="entry name" value="PurM-like_N"/>
</dbReference>
<dbReference type="HAMAP" id="MF_00741">
    <property type="entry name" value="AIRS"/>
    <property type="match status" value="1"/>
</dbReference>
<dbReference type="Pfam" id="PF00586">
    <property type="entry name" value="AIRS"/>
    <property type="match status" value="1"/>
</dbReference>
<accession>A0ABS3FYD8</accession>
<evidence type="ECO:0000256" key="5">
    <source>
        <dbReference type="ARBA" id="ARBA00022598"/>
    </source>
</evidence>
<dbReference type="InterPro" id="IPR036921">
    <property type="entry name" value="PurM-like_N_sf"/>
</dbReference>
<evidence type="ECO:0000256" key="6">
    <source>
        <dbReference type="ARBA" id="ARBA00022741"/>
    </source>
</evidence>
<dbReference type="Gene3D" id="3.30.1330.10">
    <property type="entry name" value="PurM-like, N-terminal domain"/>
    <property type="match status" value="1"/>
</dbReference>
<keyword evidence="12" id="KW-0963">Cytoplasm</keyword>
<keyword evidence="16" id="KW-1185">Reference proteome</keyword>
<evidence type="ECO:0000313" key="16">
    <source>
        <dbReference type="Proteomes" id="UP000664844"/>
    </source>
</evidence>
<sequence length="341" mass="36520">MDYREAGVDVEAGRAFVQKIRNMVTGTHRPEVLGGIGGFSGYFELPTGYQQPILVSGTDGVGTKLKLAMLLDRHDTVGIDLVAMCVNDVLTSGAEPLFFLDYLATGKLNQEQLANVVQGITDGCKQSGCALLGGETAEMPGFYQPGEYDLAGFCVGVVEKSELLTGQQIQVGDVAIGLASSGVHSNGFSLVRKIVSDRHIDWQDKPEQLNASVGEVLLTPTQLYVKPVLAARKAGIEIHGMAHITGGGLPENLPRCLPAGLSIQIDPDSWPILPIFNWLAEVGTVTLPEMFNTFNMGIGYVVIVPANQAEKTIEWFEFQAISAYQIGEVIEGTGELVGIPE</sequence>
<dbReference type="EMBL" id="JAFLQW010000599">
    <property type="protein sequence ID" value="MBO0351857.1"/>
    <property type="molecule type" value="Genomic_DNA"/>
</dbReference>
<name>A0ABS3FYD8_9CYAN</name>
<dbReference type="SUPFAM" id="SSF56042">
    <property type="entry name" value="PurM C-terminal domain-like"/>
    <property type="match status" value="1"/>
</dbReference>
<comment type="pathway">
    <text evidence="1 12">Purine metabolism; IMP biosynthesis via de novo pathway; 5-amino-1-(5-phospho-D-ribosyl)imidazole from N(2)-formyl-N(1)-(5-phospho-D-ribosyl)glycinamide: step 2/2.</text>
</comment>
<dbReference type="GO" id="GO:0004641">
    <property type="term" value="F:phosphoribosylformylglycinamidine cyclo-ligase activity"/>
    <property type="evidence" value="ECO:0007669"/>
    <property type="project" value="UniProtKB-EC"/>
</dbReference>
<evidence type="ECO:0000259" key="13">
    <source>
        <dbReference type="Pfam" id="PF00586"/>
    </source>
</evidence>
<dbReference type="InterPro" id="IPR036676">
    <property type="entry name" value="PurM-like_C_sf"/>
</dbReference>
<feature type="domain" description="PurM-like C-terminal" evidence="14">
    <location>
        <begin position="170"/>
        <end position="334"/>
    </location>
</feature>
<dbReference type="RefSeq" id="WP_207090286.1">
    <property type="nucleotide sequence ID" value="NZ_JAFLQW010000599.1"/>
</dbReference>
<dbReference type="Proteomes" id="UP000664844">
    <property type="component" value="Unassembled WGS sequence"/>
</dbReference>
<dbReference type="PANTHER" id="PTHR10520">
    <property type="entry name" value="TRIFUNCTIONAL PURINE BIOSYNTHETIC PROTEIN ADENOSINE-3-RELATED"/>
    <property type="match status" value="1"/>
</dbReference>
<gene>
    <name evidence="12" type="primary">purM</name>
    <name evidence="15" type="ORF">J0895_22800</name>
</gene>
<dbReference type="PANTHER" id="PTHR10520:SF12">
    <property type="entry name" value="TRIFUNCTIONAL PURINE BIOSYNTHETIC PROTEIN ADENOSINE-3"/>
    <property type="match status" value="1"/>
</dbReference>
<feature type="domain" description="PurM-like N-terminal" evidence="13">
    <location>
        <begin position="54"/>
        <end position="158"/>
    </location>
</feature>
<keyword evidence="5 12" id="KW-0436">Ligase</keyword>
<evidence type="ECO:0000256" key="2">
    <source>
        <dbReference type="ARBA" id="ARBA00010280"/>
    </source>
</evidence>
<evidence type="ECO:0000256" key="8">
    <source>
        <dbReference type="ARBA" id="ARBA00031908"/>
    </source>
</evidence>
<evidence type="ECO:0000256" key="4">
    <source>
        <dbReference type="ARBA" id="ARBA00020367"/>
    </source>
</evidence>
<evidence type="ECO:0000256" key="7">
    <source>
        <dbReference type="ARBA" id="ARBA00022840"/>
    </source>
</evidence>
<keyword evidence="12" id="KW-0658">Purine biosynthesis</keyword>
<evidence type="ECO:0000256" key="12">
    <source>
        <dbReference type="HAMAP-Rule" id="MF_00741"/>
    </source>
</evidence>
<comment type="caution">
    <text evidence="15">The sequence shown here is derived from an EMBL/GenBank/DDBJ whole genome shotgun (WGS) entry which is preliminary data.</text>
</comment>
<dbReference type="NCBIfam" id="TIGR00878">
    <property type="entry name" value="purM"/>
    <property type="match status" value="1"/>
</dbReference>
<evidence type="ECO:0000256" key="3">
    <source>
        <dbReference type="ARBA" id="ARBA00013047"/>
    </source>
</evidence>
<evidence type="ECO:0000259" key="14">
    <source>
        <dbReference type="Pfam" id="PF02769"/>
    </source>
</evidence>